<comment type="caution">
    <text evidence="1">The sequence shown here is derived from an EMBL/GenBank/DDBJ whole genome shotgun (WGS) entry which is preliminary data.</text>
</comment>
<dbReference type="OrthoDB" id="5984884at2759"/>
<dbReference type="EMBL" id="CACRXK020012640">
    <property type="protein sequence ID" value="CAB4023718.1"/>
    <property type="molecule type" value="Genomic_DNA"/>
</dbReference>
<evidence type="ECO:0000313" key="2">
    <source>
        <dbReference type="Proteomes" id="UP001152795"/>
    </source>
</evidence>
<accession>A0A6S7J079</accession>
<dbReference type="AlphaFoldDB" id="A0A6S7J079"/>
<dbReference type="Proteomes" id="UP001152795">
    <property type="component" value="Unassembled WGS sequence"/>
</dbReference>
<evidence type="ECO:0000313" key="1">
    <source>
        <dbReference type="EMBL" id="CAB4023718.1"/>
    </source>
</evidence>
<reference evidence="1" key="1">
    <citation type="submission" date="2020-04" db="EMBL/GenBank/DDBJ databases">
        <authorList>
            <person name="Alioto T."/>
            <person name="Alioto T."/>
            <person name="Gomez Garrido J."/>
        </authorList>
    </citation>
    <scope>NUCLEOTIDE SEQUENCE</scope>
    <source>
        <strain evidence="1">A484AB</strain>
    </source>
</reference>
<feature type="non-terminal residue" evidence="1">
    <location>
        <position position="1"/>
    </location>
</feature>
<proteinExistence type="predicted"/>
<name>A0A6S7J079_PARCT</name>
<protein>
    <submittedName>
        <fullName evidence="1">Uncharacterized protein</fullName>
    </submittedName>
</protein>
<keyword evidence="2" id="KW-1185">Reference proteome</keyword>
<sequence>KFGEDDFDQESVSNVLESFVCEVYARNSNCRTFGELRWELFRTKNLESEKLPPTLGALTPHIQKANAISAINKGYRDPRPQTPLLTDNGWETISDGTISPKKCLEPPAPESVEVSLSSVDVVVSAVQLVVFATRITYPAHHFANVVTAATLVTLTYQIRMETLMNKQDRWTY</sequence>
<organism evidence="1 2">
    <name type="scientific">Paramuricea clavata</name>
    <name type="common">Red gorgonian</name>
    <name type="synonym">Violescent sea-whip</name>
    <dbReference type="NCBI Taxonomy" id="317549"/>
    <lineage>
        <taxon>Eukaryota</taxon>
        <taxon>Metazoa</taxon>
        <taxon>Cnidaria</taxon>
        <taxon>Anthozoa</taxon>
        <taxon>Octocorallia</taxon>
        <taxon>Malacalcyonacea</taxon>
        <taxon>Plexauridae</taxon>
        <taxon>Paramuricea</taxon>
    </lineage>
</organism>
<gene>
    <name evidence="1" type="ORF">PACLA_8A045131</name>
</gene>